<protein>
    <recommendedName>
        <fullName evidence="4">UBX domain-containing protein 2</fullName>
    </recommendedName>
</protein>
<comment type="caution">
    <text evidence="10">The sequence shown here is derived from an EMBL/GenBank/DDBJ whole genome shotgun (WGS) entry which is preliminary data.</text>
</comment>
<gene>
    <name evidence="10" type="ORF">M0812_02032</name>
</gene>
<dbReference type="Gene3D" id="1.10.8.10">
    <property type="entry name" value="DNA helicase RuvA subunit, C-terminal domain"/>
    <property type="match status" value="1"/>
</dbReference>
<accession>A0AAV7Z1V2</accession>
<evidence type="ECO:0000256" key="1">
    <source>
        <dbReference type="ARBA" id="ARBA00004406"/>
    </source>
</evidence>
<dbReference type="InterPro" id="IPR029071">
    <property type="entry name" value="Ubiquitin-like_domsf"/>
</dbReference>
<comment type="subcellular location">
    <subcellularLocation>
        <location evidence="1">Endoplasmic reticulum membrane</location>
        <topology evidence="1">Peripheral membrane protein</topology>
    </subcellularLocation>
</comment>
<comment type="subunit">
    <text evidence="3">Directly interacts with VCP. Interacts with UBQLN1. Forms a complex with VCP and UBQLN1.</text>
</comment>
<evidence type="ECO:0000256" key="7">
    <source>
        <dbReference type="SAM" id="MobiDB-lite"/>
    </source>
</evidence>
<dbReference type="PANTHER" id="PTHR46424:SF1">
    <property type="entry name" value="UBX DOMAIN-CONTAINING PROTEIN 4"/>
    <property type="match status" value="1"/>
</dbReference>
<dbReference type="PROSITE" id="PS50033">
    <property type="entry name" value="UBX"/>
    <property type="match status" value="1"/>
</dbReference>
<dbReference type="CDD" id="cd02947">
    <property type="entry name" value="TRX_family"/>
    <property type="match status" value="1"/>
</dbReference>
<dbReference type="Pfam" id="PF00085">
    <property type="entry name" value="Thioredoxin"/>
    <property type="match status" value="1"/>
</dbReference>
<dbReference type="GO" id="GO:0005789">
    <property type="term" value="C:endoplasmic reticulum membrane"/>
    <property type="evidence" value="ECO:0007669"/>
    <property type="project" value="UniProtKB-SubCell"/>
</dbReference>
<dbReference type="PANTHER" id="PTHR46424">
    <property type="entry name" value="UBX DOMAIN-CONTAINING PROTEIN 4"/>
    <property type="match status" value="1"/>
</dbReference>
<dbReference type="SUPFAM" id="SSF54236">
    <property type="entry name" value="Ubiquitin-like"/>
    <property type="match status" value="1"/>
</dbReference>
<dbReference type="Pfam" id="PF00789">
    <property type="entry name" value="UBX"/>
    <property type="match status" value="1"/>
</dbReference>
<dbReference type="Gene3D" id="3.40.30.10">
    <property type="entry name" value="Glutaredoxin"/>
    <property type="match status" value="1"/>
</dbReference>
<reference evidence="10" key="1">
    <citation type="submission" date="2022-08" db="EMBL/GenBank/DDBJ databases">
        <title>Novel sulphate-reducing endosymbionts in the free-living metamonad Anaeramoeba.</title>
        <authorList>
            <person name="Jerlstrom-Hultqvist J."/>
            <person name="Cepicka I."/>
            <person name="Gallot-Lavallee L."/>
            <person name="Salas-Leiva D."/>
            <person name="Curtis B.A."/>
            <person name="Zahonova K."/>
            <person name="Pipaliya S."/>
            <person name="Dacks J."/>
            <person name="Roger A.J."/>
        </authorList>
    </citation>
    <scope>NUCLEOTIDE SEQUENCE</scope>
    <source>
        <strain evidence="10">Busselton2</strain>
    </source>
</reference>
<dbReference type="CDD" id="cd01767">
    <property type="entry name" value="UBX"/>
    <property type="match status" value="1"/>
</dbReference>
<dbReference type="PROSITE" id="PS51352">
    <property type="entry name" value="THIOREDOXIN_2"/>
    <property type="match status" value="1"/>
</dbReference>
<keyword evidence="2" id="KW-0834">Unfolded protein response</keyword>
<dbReference type="InterPro" id="IPR001012">
    <property type="entry name" value="UBX_dom"/>
</dbReference>
<dbReference type="GO" id="GO:0006986">
    <property type="term" value="P:response to unfolded protein"/>
    <property type="evidence" value="ECO:0007669"/>
    <property type="project" value="UniProtKB-KW"/>
</dbReference>
<dbReference type="Pfam" id="PF22562">
    <property type="entry name" value="UBA_7"/>
    <property type="match status" value="1"/>
</dbReference>
<evidence type="ECO:0000256" key="6">
    <source>
        <dbReference type="SAM" id="Coils"/>
    </source>
</evidence>
<dbReference type="InterPro" id="IPR013766">
    <property type="entry name" value="Thioredoxin_domain"/>
</dbReference>
<feature type="domain" description="Thioredoxin" evidence="9">
    <location>
        <begin position="1"/>
        <end position="117"/>
    </location>
</feature>
<dbReference type="SMART" id="SM00166">
    <property type="entry name" value="UBX"/>
    <property type="match status" value="1"/>
</dbReference>
<evidence type="ECO:0000256" key="3">
    <source>
        <dbReference type="ARBA" id="ARBA00038812"/>
    </source>
</evidence>
<dbReference type="InterPro" id="IPR036249">
    <property type="entry name" value="Thioredoxin-like_sf"/>
</dbReference>
<feature type="compositionally biased region" description="Basic and acidic residues" evidence="7">
    <location>
        <begin position="116"/>
        <end position="154"/>
    </location>
</feature>
<feature type="region of interest" description="Disordered" evidence="7">
    <location>
        <begin position="229"/>
        <end position="254"/>
    </location>
</feature>
<organism evidence="10 11">
    <name type="scientific">Anaeramoeba flamelloides</name>
    <dbReference type="NCBI Taxonomy" id="1746091"/>
    <lineage>
        <taxon>Eukaryota</taxon>
        <taxon>Metamonada</taxon>
        <taxon>Anaeramoebidae</taxon>
        <taxon>Anaeramoeba</taxon>
    </lineage>
</organism>
<proteinExistence type="predicted"/>
<evidence type="ECO:0000259" key="8">
    <source>
        <dbReference type="PROSITE" id="PS50033"/>
    </source>
</evidence>
<evidence type="ECO:0000259" key="9">
    <source>
        <dbReference type="PROSITE" id="PS51352"/>
    </source>
</evidence>
<evidence type="ECO:0000256" key="2">
    <source>
        <dbReference type="ARBA" id="ARBA00023230"/>
    </source>
</evidence>
<evidence type="ECO:0000313" key="10">
    <source>
        <dbReference type="EMBL" id="KAJ3434906.1"/>
    </source>
</evidence>
<evidence type="ECO:0000256" key="5">
    <source>
        <dbReference type="ARBA" id="ARBA00046062"/>
    </source>
</evidence>
<dbReference type="AlphaFoldDB" id="A0AAV7Z1V2"/>
<sequence>MSKKSLTKFKKLKSSKTFDRFIMKKKDRNIFIEWTANWCSHCSSIEPYLQTLSLRFDDAIFIKLDIDEFEDLAEKYSVDMIPSFWLFQNGKVKKKLTGTAKEPLTELFQKYIPKKRSENEKQQEKVKEREKEQKQEKEKTKRKKENSQKEDGKGDYQVSPFLLKSLIEMGFNSNFATRALIQTGNTDQLLAIEWMDEMTNNGQEKELSAPIGNGTDFSKEQVLERLEKQIENSKKKRQKEVERQKRRKEIEREMSGKKYADEDLKTEEMLRRKTLQRIKKEKKRKKEELKRIKLKMKDDKLHREQLFKNKKSPINNRINKPKEITYNSCTIKFETKDGENFIGKFSSSQDVRGLYSYIRSQQNSIPYNFKLIDSVPPNRVLGEYEESSLLECGFVPSAKIIVKY</sequence>
<evidence type="ECO:0000256" key="4">
    <source>
        <dbReference type="ARBA" id="ARBA00041575"/>
    </source>
</evidence>
<keyword evidence="6" id="KW-0175">Coiled coil</keyword>
<dbReference type="InterPro" id="IPR009060">
    <property type="entry name" value="UBA-like_sf"/>
</dbReference>
<dbReference type="SUPFAM" id="SSF52833">
    <property type="entry name" value="Thioredoxin-like"/>
    <property type="match status" value="1"/>
</dbReference>
<dbReference type="Proteomes" id="UP001146793">
    <property type="component" value="Unassembled WGS sequence"/>
</dbReference>
<comment type="function">
    <text evidence="5">Involved in endoplasmic reticulum-associated protein degradation (ERAD). Acts as a platform to recruit both UBQLN1 and VCP to the ER during ERAD.</text>
</comment>
<dbReference type="Gene3D" id="3.10.20.90">
    <property type="entry name" value="Phosphatidylinositol 3-kinase Catalytic Subunit, Chain A, domain 1"/>
    <property type="match status" value="1"/>
</dbReference>
<evidence type="ECO:0000313" key="11">
    <source>
        <dbReference type="Proteomes" id="UP001146793"/>
    </source>
</evidence>
<dbReference type="EMBL" id="JANTQA010000042">
    <property type="protein sequence ID" value="KAJ3434906.1"/>
    <property type="molecule type" value="Genomic_DNA"/>
</dbReference>
<name>A0AAV7Z1V2_9EUKA</name>
<dbReference type="GO" id="GO:0036503">
    <property type="term" value="P:ERAD pathway"/>
    <property type="evidence" value="ECO:0007669"/>
    <property type="project" value="TreeGrafter"/>
</dbReference>
<dbReference type="SUPFAM" id="SSF46934">
    <property type="entry name" value="UBA-like"/>
    <property type="match status" value="1"/>
</dbReference>
<feature type="region of interest" description="Disordered" evidence="7">
    <location>
        <begin position="116"/>
        <end position="155"/>
    </location>
</feature>
<feature type="coiled-coil region" evidence="6">
    <location>
        <begin position="272"/>
        <end position="299"/>
    </location>
</feature>
<feature type="domain" description="UBX" evidence="8">
    <location>
        <begin position="324"/>
        <end position="402"/>
    </location>
</feature>
<dbReference type="InterPro" id="IPR015940">
    <property type="entry name" value="UBA"/>
</dbReference>